<keyword evidence="2" id="KW-0813">Transport</keyword>
<keyword evidence="5" id="KW-0653">Protein transport</keyword>
<evidence type="ECO:0000259" key="13">
    <source>
        <dbReference type="Pfam" id="PF22599"/>
    </source>
</evidence>
<dbReference type="Gene3D" id="3.30.1360.200">
    <property type="match status" value="1"/>
</dbReference>
<dbReference type="Gene3D" id="1.20.1640.10">
    <property type="entry name" value="Multidrug efflux transporter AcrB transmembrane domain"/>
    <property type="match status" value="1"/>
</dbReference>
<dbReference type="Pfam" id="PF02355">
    <property type="entry name" value="SecD_SecF_C"/>
    <property type="match status" value="1"/>
</dbReference>
<protein>
    <submittedName>
        <fullName evidence="14">Unannotated protein</fullName>
    </submittedName>
</protein>
<comment type="subcellular location">
    <subcellularLocation>
        <location evidence="1">Cell membrane</location>
        <topology evidence="1">Multi-pass membrane protein</topology>
    </subcellularLocation>
</comment>
<dbReference type="AlphaFoldDB" id="A0A6J7AFS4"/>
<feature type="transmembrane region" description="Helical" evidence="10">
    <location>
        <begin position="398"/>
        <end position="423"/>
    </location>
</feature>
<reference evidence="14" key="1">
    <citation type="submission" date="2020-05" db="EMBL/GenBank/DDBJ databases">
        <authorList>
            <person name="Chiriac C."/>
            <person name="Salcher M."/>
            <person name="Ghai R."/>
            <person name="Kavagutti S V."/>
        </authorList>
    </citation>
    <scope>NUCLEOTIDE SEQUENCE</scope>
</reference>
<dbReference type="Pfam" id="PF21760">
    <property type="entry name" value="SecD_1st"/>
    <property type="match status" value="1"/>
</dbReference>
<dbReference type="InterPro" id="IPR054384">
    <property type="entry name" value="SecDF_P1_head"/>
</dbReference>
<keyword evidence="3" id="KW-1003">Cell membrane</keyword>
<feature type="region of interest" description="Disordered" evidence="9">
    <location>
        <begin position="131"/>
        <end position="173"/>
    </location>
</feature>
<feature type="transmembrane region" description="Helical" evidence="10">
    <location>
        <begin position="372"/>
        <end position="392"/>
    </location>
</feature>
<proteinExistence type="inferred from homology"/>
<evidence type="ECO:0000256" key="10">
    <source>
        <dbReference type="SAM" id="Phobius"/>
    </source>
</evidence>
<evidence type="ECO:0000256" key="4">
    <source>
        <dbReference type="ARBA" id="ARBA00022692"/>
    </source>
</evidence>
<dbReference type="PANTHER" id="PTHR30081:SF1">
    <property type="entry name" value="PROTEIN TRANSLOCASE SUBUNIT SECD"/>
    <property type="match status" value="1"/>
</dbReference>
<dbReference type="GO" id="GO:0015450">
    <property type="term" value="F:protein-transporting ATPase activity"/>
    <property type="evidence" value="ECO:0007669"/>
    <property type="project" value="InterPro"/>
</dbReference>
<evidence type="ECO:0000313" key="14">
    <source>
        <dbReference type="EMBL" id="CAB4831632.1"/>
    </source>
</evidence>
<evidence type="ECO:0000259" key="11">
    <source>
        <dbReference type="Pfam" id="PF02355"/>
    </source>
</evidence>
<feature type="transmembrane region" description="Helical" evidence="10">
    <location>
        <begin position="475"/>
        <end position="503"/>
    </location>
</feature>
<dbReference type="NCBIfam" id="TIGR00916">
    <property type="entry name" value="2A0604s01"/>
    <property type="match status" value="1"/>
</dbReference>
<keyword evidence="8 10" id="KW-0472">Membrane</keyword>
<dbReference type="InterPro" id="IPR022813">
    <property type="entry name" value="SecD/SecF_arch_bac"/>
</dbReference>
<feature type="domain" description="SecDF P1 head subdomain" evidence="13">
    <location>
        <begin position="213"/>
        <end position="326"/>
    </location>
</feature>
<name>A0A6J7AFS4_9ZZZZ</name>
<evidence type="ECO:0000256" key="1">
    <source>
        <dbReference type="ARBA" id="ARBA00004651"/>
    </source>
</evidence>
<dbReference type="GO" id="GO:0006886">
    <property type="term" value="P:intracellular protein transport"/>
    <property type="evidence" value="ECO:0007669"/>
    <property type="project" value="InterPro"/>
</dbReference>
<feature type="domain" description="Protein translocase subunit SecDF P1" evidence="12">
    <location>
        <begin position="66"/>
        <end position="126"/>
    </location>
</feature>
<dbReference type="NCBIfam" id="TIGR01129">
    <property type="entry name" value="secD"/>
    <property type="match status" value="1"/>
</dbReference>
<feature type="domain" description="Protein export membrane protein SecD/SecF C-terminal" evidence="11">
    <location>
        <begin position="332"/>
        <end position="503"/>
    </location>
</feature>
<evidence type="ECO:0000256" key="2">
    <source>
        <dbReference type="ARBA" id="ARBA00022448"/>
    </source>
</evidence>
<dbReference type="SUPFAM" id="SSF82866">
    <property type="entry name" value="Multidrug efflux transporter AcrB transmembrane domain"/>
    <property type="match status" value="1"/>
</dbReference>
<sequence>MAPPVTSRPARGLIALLIVLVGLLAWAFWPGTPNTVRLGLDLQGGTQVILVPKPVTAGAEITDEQLQQTVAIIRQRVDGLGVAEAEVTTQGSGNGAAIIVSVPGAEQDRVVDLVKRTALLDFRPVDTLLNPQPFDINATPTPEPSASSSPTPTPSPTTTFVPGTSLVQSPDNSPDYQGKVLALDCTNPEAYTGGIPDDPALWLGTCERTGEVKYNLEPAFIKGSNVTGATAGLPQNGVGSWVVSLEFDSEGAKALAAASTKLSALPDCGSGVSPCNAFAIVLDGVVVSAPRFNEPILGGQAQIEGNFTAQEANDLANVLKYGALPVTLDPVDITSVSPTVGNDQLRAGIIAGLLGLVLVMIYLMIYYRALGIVAVISLIMAGAFTYLMIVVFSKTIGLTLTLAGVAGAIVAIGITADSFIVYFERIRDEIREGRSLRQACESGWVRARRTLLAADFVSLLAAAVLYLLSVGSVRGFAFVLGLTTIIDILVAFWFTHPLVVLIGRTGWMQKGSRWTGLDADRVGGHALTGEVVSKSRRRQNTDQETVEVPSP</sequence>
<gene>
    <name evidence="14" type="ORF">UFOPK3204_00995</name>
</gene>
<keyword evidence="4 10" id="KW-0812">Transmembrane</keyword>
<evidence type="ECO:0000259" key="12">
    <source>
        <dbReference type="Pfam" id="PF21760"/>
    </source>
</evidence>
<dbReference type="Pfam" id="PF22599">
    <property type="entry name" value="SecDF_P1_head"/>
    <property type="match status" value="1"/>
</dbReference>
<feature type="transmembrane region" description="Helical" evidence="10">
    <location>
        <begin position="345"/>
        <end position="365"/>
    </location>
</feature>
<dbReference type="PANTHER" id="PTHR30081">
    <property type="entry name" value="PROTEIN-EXPORT MEMBRANE PROTEIN SEC"/>
    <property type="match status" value="1"/>
</dbReference>
<evidence type="ECO:0000256" key="7">
    <source>
        <dbReference type="ARBA" id="ARBA00023010"/>
    </source>
</evidence>
<dbReference type="InterPro" id="IPR048634">
    <property type="entry name" value="SecD_SecF_C"/>
</dbReference>
<dbReference type="InterPro" id="IPR005791">
    <property type="entry name" value="SecD"/>
</dbReference>
<keyword evidence="7" id="KW-0811">Translocation</keyword>
<evidence type="ECO:0000256" key="6">
    <source>
        <dbReference type="ARBA" id="ARBA00022989"/>
    </source>
</evidence>
<dbReference type="InterPro" id="IPR055344">
    <property type="entry name" value="SecD_SecF_C_bact"/>
</dbReference>
<accession>A0A6J7AFS4</accession>
<organism evidence="14">
    <name type="scientific">freshwater metagenome</name>
    <dbReference type="NCBI Taxonomy" id="449393"/>
    <lineage>
        <taxon>unclassified sequences</taxon>
        <taxon>metagenomes</taxon>
        <taxon>ecological metagenomes</taxon>
    </lineage>
</organism>
<feature type="transmembrane region" description="Helical" evidence="10">
    <location>
        <begin position="451"/>
        <end position="469"/>
    </location>
</feature>
<evidence type="ECO:0000256" key="8">
    <source>
        <dbReference type="ARBA" id="ARBA00023136"/>
    </source>
</evidence>
<dbReference type="InterPro" id="IPR048631">
    <property type="entry name" value="SecD_1st"/>
</dbReference>
<dbReference type="HAMAP" id="MF_01463_B">
    <property type="entry name" value="SecD_B"/>
    <property type="match status" value="1"/>
</dbReference>
<dbReference type="GO" id="GO:0005886">
    <property type="term" value="C:plasma membrane"/>
    <property type="evidence" value="ECO:0007669"/>
    <property type="project" value="UniProtKB-SubCell"/>
</dbReference>
<keyword evidence="6 10" id="KW-1133">Transmembrane helix</keyword>
<dbReference type="EMBL" id="CAFABK010000040">
    <property type="protein sequence ID" value="CAB4831632.1"/>
    <property type="molecule type" value="Genomic_DNA"/>
</dbReference>
<evidence type="ECO:0000256" key="9">
    <source>
        <dbReference type="SAM" id="MobiDB-lite"/>
    </source>
</evidence>
<dbReference type="Gene3D" id="3.30.70.3220">
    <property type="match status" value="1"/>
</dbReference>
<evidence type="ECO:0000256" key="5">
    <source>
        <dbReference type="ARBA" id="ARBA00022927"/>
    </source>
</evidence>
<evidence type="ECO:0000256" key="3">
    <source>
        <dbReference type="ARBA" id="ARBA00022475"/>
    </source>
</evidence>
<feature type="compositionally biased region" description="Low complexity" evidence="9">
    <location>
        <begin position="144"/>
        <end position="165"/>
    </location>
</feature>